<dbReference type="PANTHER" id="PTHR10587:SF98">
    <property type="entry name" value="CHITIN DEACETYLASE"/>
    <property type="match status" value="1"/>
</dbReference>
<dbReference type="Proteomes" id="UP001221142">
    <property type="component" value="Unassembled WGS sequence"/>
</dbReference>
<keyword evidence="3" id="KW-1003">Cell membrane</keyword>
<feature type="compositionally biased region" description="Low complexity" evidence="14">
    <location>
        <begin position="373"/>
        <end position="401"/>
    </location>
</feature>
<evidence type="ECO:0000256" key="7">
    <source>
        <dbReference type="ARBA" id="ARBA00023277"/>
    </source>
</evidence>
<dbReference type="GO" id="GO:0098552">
    <property type="term" value="C:side of membrane"/>
    <property type="evidence" value="ECO:0007669"/>
    <property type="project" value="UniProtKB-KW"/>
</dbReference>
<organism evidence="17 18">
    <name type="scientific">Roridomyces roridus</name>
    <dbReference type="NCBI Taxonomy" id="1738132"/>
    <lineage>
        <taxon>Eukaryota</taxon>
        <taxon>Fungi</taxon>
        <taxon>Dikarya</taxon>
        <taxon>Basidiomycota</taxon>
        <taxon>Agaricomycotina</taxon>
        <taxon>Agaricomycetes</taxon>
        <taxon>Agaricomycetidae</taxon>
        <taxon>Agaricales</taxon>
        <taxon>Marasmiineae</taxon>
        <taxon>Mycenaceae</taxon>
        <taxon>Roridomyces</taxon>
    </lineage>
</organism>
<dbReference type="GO" id="GO:0000272">
    <property type="term" value="P:polysaccharide catabolic process"/>
    <property type="evidence" value="ECO:0007669"/>
    <property type="project" value="UniProtKB-KW"/>
</dbReference>
<feature type="region of interest" description="Disordered" evidence="14">
    <location>
        <begin position="364"/>
        <end position="416"/>
    </location>
</feature>
<dbReference type="InterPro" id="IPR002509">
    <property type="entry name" value="NODB_dom"/>
</dbReference>
<evidence type="ECO:0000256" key="14">
    <source>
        <dbReference type="SAM" id="MobiDB-lite"/>
    </source>
</evidence>
<protein>
    <recommendedName>
        <fullName evidence="12">chitin deacetylase</fullName>
        <ecNumber evidence="12">3.5.1.41</ecNumber>
    </recommendedName>
</protein>
<gene>
    <name evidence="17" type="ORF">FB45DRAFT_844038</name>
</gene>
<evidence type="ECO:0000256" key="9">
    <source>
        <dbReference type="ARBA" id="ARBA00023288"/>
    </source>
</evidence>
<dbReference type="GO" id="GO:0009272">
    <property type="term" value="P:fungal-type cell wall biogenesis"/>
    <property type="evidence" value="ECO:0007669"/>
    <property type="project" value="UniProtKB-ARBA"/>
</dbReference>
<keyword evidence="4" id="KW-0325">Glycoprotein</keyword>
<feature type="domain" description="NodB homology" evidence="16">
    <location>
        <begin position="142"/>
        <end position="342"/>
    </location>
</feature>
<accession>A0AAD7B5F5</accession>
<evidence type="ECO:0000256" key="8">
    <source>
        <dbReference type="ARBA" id="ARBA00023285"/>
    </source>
</evidence>
<evidence type="ECO:0000256" key="4">
    <source>
        <dbReference type="ARBA" id="ARBA00022622"/>
    </source>
</evidence>
<keyword evidence="9" id="KW-0449">Lipoprotein</keyword>
<keyword evidence="10" id="KW-0961">Cell wall biogenesis/degradation</keyword>
<dbReference type="SUPFAM" id="SSF88713">
    <property type="entry name" value="Glycoside hydrolase/deacetylase"/>
    <property type="match status" value="1"/>
</dbReference>
<proteinExistence type="predicted"/>
<dbReference type="Gene3D" id="3.20.20.370">
    <property type="entry name" value="Glycoside hydrolase/deacetylase"/>
    <property type="match status" value="1"/>
</dbReference>
<evidence type="ECO:0000256" key="10">
    <source>
        <dbReference type="ARBA" id="ARBA00023316"/>
    </source>
</evidence>
<keyword evidence="15" id="KW-0732">Signal</keyword>
<dbReference type="GO" id="GO:0006032">
    <property type="term" value="P:chitin catabolic process"/>
    <property type="evidence" value="ECO:0007669"/>
    <property type="project" value="UniProtKB-KW"/>
</dbReference>
<dbReference type="GO" id="GO:0005886">
    <property type="term" value="C:plasma membrane"/>
    <property type="evidence" value="ECO:0007669"/>
    <property type="project" value="UniProtKB-SubCell"/>
</dbReference>
<evidence type="ECO:0000256" key="6">
    <source>
        <dbReference type="ARBA" id="ARBA00023136"/>
    </source>
</evidence>
<evidence type="ECO:0000256" key="15">
    <source>
        <dbReference type="SAM" id="SignalP"/>
    </source>
</evidence>
<comment type="caution">
    <text evidence="17">The sequence shown here is derived from an EMBL/GenBank/DDBJ whole genome shotgun (WGS) entry which is preliminary data.</text>
</comment>
<evidence type="ECO:0000256" key="3">
    <source>
        <dbReference type="ARBA" id="ARBA00022475"/>
    </source>
</evidence>
<dbReference type="GO" id="GO:0004099">
    <property type="term" value="F:chitin deacetylase activity"/>
    <property type="evidence" value="ECO:0007669"/>
    <property type="project" value="UniProtKB-EC"/>
</dbReference>
<reference evidence="17" key="1">
    <citation type="submission" date="2023-03" db="EMBL/GenBank/DDBJ databases">
        <title>Massive genome expansion in bonnet fungi (Mycena s.s.) driven by repeated elements and novel gene families across ecological guilds.</title>
        <authorList>
            <consortium name="Lawrence Berkeley National Laboratory"/>
            <person name="Harder C.B."/>
            <person name="Miyauchi S."/>
            <person name="Viragh M."/>
            <person name="Kuo A."/>
            <person name="Thoen E."/>
            <person name="Andreopoulos B."/>
            <person name="Lu D."/>
            <person name="Skrede I."/>
            <person name="Drula E."/>
            <person name="Henrissat B."/>
            <person name="Morin E."/>
            <person name="Kohler A."/>
            <person name="Barry K."/>
            <person name="LaButti K."/>
            <person name="Morin E."/>
            <person name="Salamov A."/>
            <person name="Lipzen A."/>
            <person name="Mereny Z."/>
            <person name="Hegedus B."/>
            <person name="Baldrian P."/>
            <person name="Stursova M."/>
            <person name="Weitz H."/>
            <person name="Taylor A."/>
            <person name="Grigoriev I.V."/>
            <person name="Nagy L.G."/>
            <person name="Martin F."/>
            <person name="Kauserud H."/>
        </authorList>
    </citation>
    <scope>NUCLEOTIDE SEQUENCE</scope>
    <source>
        <strain evidence="17">9284</strain>
    </source>
</reference>
<feature type="signal peptide" evidence="15">
    <location>
        <begin position="1"/>
        <end position="26"/>
    </location>
</feature>
<evidence type="ECO:0000313" key="17">
    <source>
        <dbReference type="EMBL" id="KAJ7611245.1"/>
    </source>
</evidence>
<keyword evidence="8" id="KW-0170">Cobalt</keyword>
<dbReference type="InterPro" id="IPR011330">
    <property type="entry name" value="Glyco_hydro/deAcase_b/a-brl"/>
</dbReference>
<dbReference type="InterPro" id="IPR050248">
    <property type="entry name" value="Polysacc_deacetylase_ArnD"/>
</dbReference>
<keyword evidence="5" id="KW-0146">Chitin degradation</keyword>
<evidence type="ECO:0000256" key="11">
    <source>
        <dbReference type="ARBA" id="ARBA00023326"/>
    </source>
</evidence>
<keyword evidence="11" id="KW-0624">Polysaccharide degradation</keyword>
<name>A0AAD7B5F5_9AGAR</name>
<keyword evidence="6" id="KW-0472">Membrane</keyword>
<keyword evidence="18" id="KW-1185">Reference proteome</keyword>
<comment type="catalytic activity">
    <reaction evidence="13">
        <text>[(1-&gt;4)-N-acetyl-beta-D-glucosaminyl](n) + n H2O = chitosan + n acetate</text>
        <dbReference type="Rhea" id="RHEA:10464"/>
        <dbReference type="Rhea" id="RHEA-COMP:9593"/>
        <dbReference type="Rhea" id="RHEA-COMP:9597"/>
        <dbReference type="ChEBI" id="CHEBI:15377"/>
        <dbReference type="ChEBI" id="CHEBI:17029"/>
        <dbReference type="ChEBI" id="CHEBI:30089"/>
        <dbReference type="ChEBI" id="CHEBI:57704"/>
        <dbReference type="EC" id="3.5.1.41"/>
    </reaction>
    <physiologicalReaction direction="left-to-right" evidence="13">
        <dbReference type="Rhea" id="RHEA:10465"/>
    </physiologicalReaction>
</comment>
<dbReference type="PROSITE" id="PS51677">
    <property type="entry name" value="NODB"/>
    <property type="match status" value="1"/>
</dbReference>
<comment type="subcellular location">
    <subcellularLocation>
        <location evidence="2">Cell membrane</location>
        <topology evidence="2">Lipid-anchor</topology>
        <topology evidence="2">GPI-anchor</topology>
    </subcellularLocation>
</comment>
<sequence>MRVTASSPSPAIAVVSLLGLAASVLAHPQATRTSEAEEAAISNPTTECQSYDYPPVTQAMSSFPKIWEYAATILPGDAAGHAKYASFNTSIPKIAPKGILTDSTKGTNYPATDPDCWWTYSNCLTPKLSGLVPDVADVPEPRTLGYGFDDGPYCGHNVWYDYLSSQNQKATMFYIGSNVMDYPLEAQRAITDGHEICAHTWSHNYMTATSNEGAFAELWYSIQAIKLVTGVTPTCWRPPYGDVDDRIRYIAGQLGLQTTVWKYDTEDGTEGSDGVTAADVTKNYDDFITKASQGAFNTVGAILLTHELTNFTMQTAMDYHPKLMQVFDHIVPIAVAQNKTTPYLETNYTMPTFAEYIAGTTQTNGTTAVSSAPAQSNSGSPTSSGSDPATSSGSPSPGSSGEQNQHVNGAGHVKGSVSGPLSAVGAAVLALLWL</sequence>
<evidence type="ECO:0000256" key="13">
    <source>
        <dbReference type="ARBA" id="ARBA00048494"/>
    </source>
</evidence>
<dbReference type="Pfam" id="PF01522">
    <property type="entry name" value="Polysacc_deac_1"/>
    <property type="match status" value="1"/>
</dbReference>
<evidence type="ECO:0000256" key="2">
    <source>
        <dbReference type="ARBA" id="ARBA00004609"/>
    </source>
</evidence>
<evidence type="ECO:0000256" key="12">
    <source>
        <dbReference type="ARBA" id="ARBA00024056"/>
    </source>
</evidence>
<dbReference type="EMBL" id="JARKIF010000033">
    <property type="protein sequence ID" value="KAJ7611245.1"/>
    <property type="molecule type" value="Genomic_DNA"/>
</dbReference>
<comment type="cofactor">
    <cofactor evidence="1">
        <name>Co(2+)</name>
        <dbReference type="ChEBI" id="CHEBI:48828"/>
    </cofactor>
</comment>
<evidence type="ECO:0000256" key="1">
    <source>
        <dbReference type="ARBA" id="ARBA00001941"/>
    </source>
</evidence>
<evidence type="ECO:0000259" key="16">
    <source>
        <dbReference type="PROSITE" id="PS51677"/>
    </source>
</evidence>
<dbReference type="AlphaFoldDB" id="A0AAD7B5F5"/>
<evidence type="ECO:0000313" key="18">
    <source>
        <dbReference type="Proteomes" id="UP001221142"/>
    </source>
</evidence>
<dbReference type="EC" id="3.5.1.41" evidence="12"/>
<feature type="chain" id="PRO_5042121383" description="chitin deacetylase" evidence="15">
    <location>
        <begin position="27"/>
        <end position="434"/>
    </location>
</feature>
<keyword evidence="4" id="KW-0336">GPI-anchor</keyword>
<keyword evidence="7" id="KW-0119">Carbohydrate metabolism</keyword>
<dbReference type="GO" id="GO:0071555">
    <property type="term" value="P:cell wall organization"/>
    <property type="evidence" value="ECO:0007669"/>
    <property type="project" value="UniProtKB-KW"/>
</dbReference>
<dbReference type="PANTHER" id="PTHR10587">
    <property type="entry name" value="GLYCOSYL TRANSFERASE-RELATED"/>
    <property type="match status" value="1"/>
</dbReference>
<evidence type="ECO:0000256" key="5">
    <source>
        <dbReference type="ARBA" id="ARBA00023024"/>
    </source>
</evidence>